<evidence type="ECO:0000259" key="8">
    <source>
        <dbReference type="Pfam" id="PF02687"/>
    </source>
</evidence>
<gene>
    <name evidence="9" type="ORF">LDJ79_21645</name>
</gene>
<proteinExistence type="inferred from homology"/>
<dbReference type="PANTHER" id="PTHR30572:SF4">
    <property type="entry name" value="ABC TRANSPORTER PERMEASE YTRF"/>
    <property type="match status" value="1"/>
</dbReference>
<accession>A0ABS7YSS0</accession>
<feature type="transmembrane region" description="Helical" evidence="7">
    <location>
        <begin position="392"/>
        <end position="416"/>
    </location>
</feature>
<feature type="transmembrane region" description="Helical" evidence="7">
    <location>
        <begin position="355"/>
        <end position="380"/>
    </location>
</feature>
<dbReference type="PANTHER" id="PTHR30572">
    <property type="entry name" value="MEMBRANE COMPONENT OF TRANSPORTER-RELATED"/>
    <property type="match status" value="1"/>
</dbReference>
<keyword evidence="5 7" id="KW-0472">Membrane</keyword>
<dbReference type="Pfam" id="PF02687">
    <property type="entry name" value="FtsX"/>
    <property type="match status" value="1"/>
</dbReference>
<keyword evidence="10" id="KW-1185">Reference proteome</keyword>
<name>A0ABS7YSS0_9VIBR</name>
<organism evidence="9 10">
    <name type="scientific">Vibrio tritonius</name>
    <dbReference type="NCBI Taxonomy" id="1435069"/>
    <lineage>
        <taxon>Bacteria</taxon>
        <taxon>Pseudomonadati</taxon>
        <taxon>Pseudomonadota</taxon>
        <taxon>Gammaproteobacteria</taxon>
        <taxon>Vibrionales</taxon>
        <taxon>Vibrionaceae</taxon>
        <taxon>Vibrio</taxon>
    </lineage>
</organism>
<comment type="subcellular location">
    <subcellularLocation>
        <location evidence="1">Cell membrane</location>
        <topology evidence="1">Multi-pass membrane protein</topology>
    </subcellularLocation>
</comment>
<evidence type="ECO:0000313" key="10">
    <source>
        <dbReference type="Proteomes" id="UP001199044"/>
    </source>
</evidence>
<evidence type="ECO:0000256" key="2">
    <source>
        <dbReference type="ARBA" id="ARBA00022475"/>
    </source>
</evidence>
<evidence type="ECO:0000256" key="3">
    <source>
        <dbReference type="ARBA" id="ARBA00022692"/>
    </source>
</evidence>
<reference evidence="10" key="1">
    <citation type="submission" date="2023-07" db="EMBL/GenBank/DDBJ databases">
        <title>Molecular identification of indigenous halophilic bacteria isolated from red sea cost, biodegradation of synthetic dyes and assessment of degraded metabolite toxicity.</title>
        <authorList>
            <person name="Chaieb K."/>
            <person name="Altayb H.N."/>
        </authorList>
    </citation>
    <scope>NUCLEOTIDE SEQUENCE [LARGE SCALE GENOMIC DNA]</scope>
    <source>
        <strain evidence="10">K20</strain>
    </source>
</reference>
<keyword evidence="4 7" id="KW-1133">Transmembrane helix</keyword>
<sequence>MLWTMLRQSWRHDSGRKWLATTTIFLAAGLISALLAISITIGDKMSVEMKRYGANIEITPEGQVQLPYALKNALASMDKEDLILESELPNIKNIFWRNNIIGFAPFVRGSVVVSNHEKPAGSESHKVALVGTFFDQSLAVPDEPDYHTGNKIIAQYWKVNGQWPDDSQAQALVGQSIAAHMGWKVGDALTLTQGEQTFTVHVTGILTNGGAEEDAIVVPLHIGQALLNLQGRVESVNVSALTVPENALSKKARENLESLDSDEYDLWFCTAFVSSISFQLEKALSNASVHPVWQVAASEGIVIAKIQSLLFMVTLAAFIAASMGIASLMTNAILQRSKEIGLMKSLGAHNWQVYLLFYAESMICGLLGGSLGCLAGWGLAKVMGYALFGSSITFHWIIIPLILVISVVMTVCGTYFPSRRIAALYPIEVLYGRQ</sequence>
<comment type="similarity">
    <text evidence="6">Belongs to the ABC-4 integral membrane protein family.</text>
</comment>
<evidence type="ECO:0000313" key="9">
    <source>
        <dbReference type="EMBL" id="MCA2018735.1"/>
    </source>
</evidence>
<feature type="domain" description="ABC3 transporter permease C-terminal" evidence="8">
    <location>
        <begin position="312"/>
        <end position="425"/>
    </location>
</feature>
<evidence type="ECO:0000256" key="6">
    <source>
        <dbReference type="ARBA" id="ARBA00038076"/>
    </source>
</evidence>
<dbReference type="EMBL" id="JAIWIU010000193">
    <property type="protein sequence ID" value="MCA2018735.1"/>
    <property type="molecule type" value="Genomic_DNA"/>
</dbReference>
<dbReference type="Proteomes" id="UP001199044">
    <property type="component" value="Unassembled WGS sequence"/>
</dbReference>
<dbReference type="InterPro" id="IPR003838">
    <property type="entry name" value="ABC3_permease_C"/>
</dbReference>
<evidence type="ECO:0000256" key="1">
    <source>
        <dbReference type="ARBA" id="ARBA00004651"/>
    </source>
</evidence>
<feature type="transmembrane region" description="Helical" evidence="7">
    <location>
        <begin position="309"/>
        <end position="334"/>
    </location>
</feature>
<dbReference type="RefSeq" id="WP_225252055.1">
    <property type="nucleotide sequence ID" value="NZ_JAIWIU010000193.1"/>
</dbReference>
<dbReference type="InterPro" id="IPR050250">
    <property type="entry name" value="Macrolide_Exporter_MacB"/>
</dbReference>
<evidence type="ECO:0000256" key="4">
    <source>
        <dbReference type="ARBA" id="ARBA00022989"/>
    </source>
</evidence>
<comment type="caution">
    <text evidence="9">The sequence shown here is derived from an EMBL/GenBank/DDBJ whole genome shotgun (WGS) entry which is preliminary data.</text>
</comment>
<keyword evidence="3 7" id="KW-0812">Transmembrane</keyword>
<evidence type="ECO:0000256" key="7">
    <source>
        <dbReference type="SAM" id="Phobius"/>
    </source>
</evidence>
<keyword evidence="2" id="KW-1003">Cell membrane</keyword>
<evidence type="ECO:0000256" key="5">
    <source>
        <dbReference type="ARBA" id="ARBA00023136"/>
    </source>
</evidence>
<protein>
    <submittedName>
        <fullName evidence="9">ABC transporter permease</fullName>
    </submittedName>
</protein>